<keyword evidence="2" id="KW-0479">Metal-binding</keyword>
<evidence type="ECO:0000259" key="9">
    <source>
        <dbReference type="PROSITE" id="PS50157"/>
    </source>
</evidence>
<dbReference type="SUPFAM" id="SSF57667">
    <property type="entry name" value="beta-beta-alpha zinc fingers"/>
    <property type="match status" value="2"/>
</dbReference>
<dbReference type="Pfam" id="PF00096">
    <property type="entry name" value="zf-C2H2"/>
    <property type="match status" value="1"/>
</dbReference>
<keyword evidence="3" id="KW-0677">Repeat</keyword>
<organism evidence="10 11">
    <name type="scientific">Meloidogyne javanica</name>
    <name type="common">Root-knot nematode worm</name>
    <dbReference type="NCBI Taxonomy" id="6303"/>
    <lineage>
        <taxon>Eukaryota</taxon>
        <taxon>Metazoa</taxon>
        <taxon>Ecdysozoa</taxon>
        <taxon>Nematoda</taxon>
        <taxon>Chromadorea</taxon>
        <taxon>Rhabditida</taxon>
        <taxon>Tylenchina</taxon>
        <taxon>Tylenchomorpha</taxon>
        <taxon>Tylenchoidea</taxon>
        <taxon>Meloidogynidae</taxon>
        <taxon>Meloidogyninae</taxon>
        <taxon>Meloidogyne</taxon>
        <taxon>Meloidogyne incognita group</taxon>
    </lineage>
</organism>
<evidence type="ECO:0000256" key="5">
    <source>
        <dbReference type="ARBA" id="ARBA00022833"/>
    </source>
</evidence>
<keyword evidence="4 7" id="KW-0863">Zinc-finger</keyword>
<comment type="subcellular location">
    <subcellularLocation>
        <location evidence="1">Nucleus</location>
    </subcellularLocation>
</comment>
<feature type="domain" description="C2H2-type" evidence="9">
    <location>
        <begin position="307"/>
        <end position="333"/>
    </location>
</feature>
<keyword evidence="8" id="KW-0472">Membrane</keyword>
<keyword evidence="8" id="KW-0812">Transmembrane</keyword>
<evidence type="ECO:0000256" key="7">
    <source>
        <dbReference type="PROSITE-ProRule" id="PRU00042"/>
    </source>
</evidence>
<keyword evidence="6" id="KW-0539">Nucleus</keyword>
<keyword evidence="5" id="KW-0862">Zinc</keyword>
<dbReference type="WBParaSite" id="scaffold8091_cov211.g12729">
    <property type="protein sequence ID" value="scaffold8091_cov211.g12729"/>
    <property type="gene ID" value="scaffold8091_cov211.g12729"/>
</dbReference>
<dbReference type="Proteomes" id="UP000887561">
    <property type="component" value="Unplaced"/>
</dbReference>
<dbReference type="FunFam" id="3.30.160.60:FF:002343">
    <property type="entry name" value="Zinc finger protein 33A"/>
    <property type="match status" value="1"/>
</dbReference>
<dbReference type="PROSITE" id="PS00028">
    <property type="entry name" value="ZINC_FINGER_C2H2_1"/>
    <property type="match status" value="2"/>
</dbReference>
<name>A0A915N986_MELJA</name>
<accession>A0A915N986</accession>
<dbReference type="PANTHER" id="PTHR24406">
    <property type="entry name" value="TRANSCRIPTIONAL REPRESSOR CTCFL-RELATED"/>
    <property type="match status" value="1"/>
</dbReference>
<keyword evidence="8" id="KW-1133">Transmembrane helix</keyword>
<feature type="domain" description="C2H2-type" evidence="9">
    <location>
        <begin position="334"/>
        <end position="361"/>
    </location>
</feature>
<dbReference type="PROSITE" id="PS50157">
    <property type="entry name" value="ZINC_FINGER_C2H2_2"/>
    <property type="match status" value="2"/>
</dbReference>
<dbReference type="AlphaFoldDB" id="A0A915N986"/>
<reference evidence="11" key="1">
    <citation type="submission" date="2022-11" db="UniProtKB">
        <authorList>
            <consortium name="WormBaseParasite"/>
        </authorList>
    </citation>
    <scope>IDENTIFICATION</scope>
</reference>
<evidence type="ECO:0000313" key="11">
    <source>
        <dbReference type="WBParaSite" id="scaffold8091_cov211.g12729"/>
    </source>
</evidence>
<evidence type="ECO:0000256" key="4">
    <source>
        <dbReference type="ARBA" id="ARBA00022771"/>
    </source>
</evidence>
<evidence type="ECO:0000256" key="2">
    <source>
        <dbReference type="ARBA" id="ARBA00022723"/>
    </source>
</evidence>
<dbReference type="InterPro" id="IPR036236">
    <property type="entry name" value="Znf_C2H2_sf"/>
</dbReference>
<feature type="transmembrane region" description="Helical" evidence="8">
    <location>
        <begin position="102"/>
        <end position="123"/>
    </location>
</feature>
<dbReference type="Gene3D" id="3.30.160.60">
    <property type="entry name" value="Classic Zinc Finger"/>
    <property type="match status" value="3"/>
</dbReference>
<dbReference type="SMART" id="SM00355">
    <property type="entry name" value="ZnF_C2H2"/>
    <property type="match status" value="3"/>
</dbReference>
<dbReference type="InterPro" id="IPR013087">
    <property type="entry name" value="Znf_C2H2_type"/>
</dbReference>
<evidence type="ECO:0000256" key="8">
    <source>
        <dbReference type="SAM" id="Phobius"/>
    </source>
</evidence>
<dbReference type="GO" id="GO:0008270">
    <property type="term" value="F:zinc ion binding"/>
    <property type="evidence" value="ECO:0007669"/>
    <property type="project" value="UniProtKB-KW"/>
</dbReference>
<evidence type="ECO:0000256" key="1">
    <source>
        <dbReference type="ARBA" id="ARBA00004123"/>
    </source>
</evidence>
<evidence type="ECO:0000256" key="3">
    <source>
        <dbReference type="ARBA" id="ARBA00022737"/>
    </source>
</evidence>
<dbReference type="InterPro" id="IPR050888">
    <property type="entry name" value="ZnF_C2H2-type_TF"/>
</dbReference>
<keyword evidence="10" id="KW-1185">Reference proteome</keyword>
<dbReference type="GO" id="GO:0005634">
    <property type="term" value="C:nucleus"/>
    <property type="evidence" value="ECO:0007669"/>
    <property type="project" value="UniProtKB-SubCell"/>
</dbReference>
<evidence type="ECO:0000256" key="6">
    <source>
        <dbReference type="ARBA" id="ARBA00023242"/>
    </source>
</evidence>
<evidence type="ECO:0000313" key="10">
    <source>
        <dbReference type="Proteomes" id="UP000887561"/>
    </source>
</evidence>
<sequence>MQSLGEEYVGLLQINSFRKIPSLIQRLIFVFIDTFLLLPNNYQILNIFPFGINLKTFLRLNFVNIFKSFSELFKFDGYTFGKRIAGISYLSIRPQQNKFTNIFRLIIIIATAFKTITILLHLFKQFKLNSLESETKEKVVCLMAELNYDNFYLFNNSFHQNYEENGMFTLKSSSNFEDGLYIFDNQNFNYSQQFTGVISQQKNFELPKEFSMSFSPKINLEDGGYLSNIPIKNGSLSVQPTPQNLICKECGTSFQQTDEEAYYSHFNHCVKSAIQQYENLNSLNTQTSKDKEFPKPVVNCSSLPVRVQCNLCGRKLFQHNLAVHNRIHTGEMPFNCEFCYRPFRTKSALNVHFRSHTGERPYNCPFCCYACITKPNLKRHITNRHDKATGRTFKLCAIRNWR</sequence>
<protein>
    <submittedName>
        <fullName evidence="11">C2H2-type domain-containing protein</fullName>
    </submittedName>
</protein>
<proteinExistence type="predicted"/>